<keyword evidence="2" id="KW-0456">Lyase</keyword>
<name>A0A158CJK9_9BURK</name>
<dbReference type="STRING" id="1777137.AWB76_05639"/>
<dbReference type="InterPro" id="IPR001753">
    <property type="entry name" value="Enoyl-CoA_hydra/iso"/>
</dbReference>
<dbReference type="PANTHER" id="PTHR11941">
    <property type="entry name" value="ENOYL-COA HYDRATASE-RELATED"/>
    <property type="match status" value="1"/>
</dbReference>
<comment type="similarity">
    <text evidence="1">Belongs to the enoyl-CoA hydratase/isomerase family.</text>
</comment>
<organism evidence="4 5">
    <name type="scientific">Caballeronia temeraria</name>
    <dbReference type="NCBI Taxonomy" id="1777137"/>
    <lineage>
        <taxon>Bacteria</taxon>
        <taxon>Pseudomonadati</taxon>
        <taxon>Pseudomonadota</taxon>
        <taxon>Betaproteobacteria</taxon>
        <taxon>Burkholderiales</taxon>
        <taxon>Burkholderiaceae</taxon>
        <taxon>Caballeronia</taxon>
    </lineage>
</organism>
<keyword evidence="5" id="KW-1185">Reference proteome</keyword>
<proteinExistence type="inferred from homology"/>
<gene>
    <name evidence="4" type="ORF">AWB76_05639</name>
</gene>
<dbReference type="OrthoDB" id="9774843at2"/>
<dbReference type="CDD" id="cd06558">
    <property type="entry name" value="crotonase-like"/>
    <property type="match status" value="1"/>
</dbReference>
<dbReference type="AlphaFoldDB" id="A0A158CJK9"/>
<evidence type="ECO:0000256" key="3">
    <source>
        <dbReference type="SAM" id="MobiDB-lite"/>
    </source>
</evidence>
<dbReference type="SUPFAM" id="SSF52096">
    <property type="entry name" value="ClpP/crotonase"/>
    <property type="match status" value="1"/>
</dbReference>
<dbReference type="Gene3D" id="1.10.12.10">
    <property type="entry name" value="Lyase 2-enoyl-coa Hydratase, Chain A, domain 2"/>
    <property type="match status" value="1"/>
</dbReference>
<evidence type="ECO:0000256" key="1">
    <source>
        <dbReference type="ARBA" id="ARBA00005254"/>
    </source>
</evidence>
<dbReference type="RefSeq" id="WP_061163329.1">
    <property type="nucleotide sequence ID" value="NZ_FCOI02000024.1"/>
</dbReference>
<dbReference type="Gene3D" id="3.90.226.10">
    <property type="entry name" value="2-enoyl-CoA Hydratase, Chain A, domain 1"/>
    <property type="match status" value="1"/>
</dbReference>
<dbReference type="Proteomes" id="UP000054624">
    <property type="component" value="Unassembled WGS sequence"/>
</dbReference>
<dbReference type="Pfam" id="PF00378">
    <property type="entry name" value="ECH_1"/>
    <property type="match status" value="1"/>
</dbReference>
<dbReference type="GO" id="GO:0006635">
    <property type="term" value="P:fatty acid beta-oxidation"/>
    <property type="evidence" value="ECO:0007669"/>
    <property type="project" value="TreeGrafter"/>
</dbReference>
<reference evidence="5" key="1">
    <citation type="submission" date="2016-01" db="EMBL/GenBank/DDBJ databases">
        <authorList>
            <person name="Peeters Charlotte."/>
        </authorList>
    </citation>
    <scope>NUCLEOTIDE SEQUENCE [LARGE SCALE GENOMIC DNA]</scope>
</reference>
<sequence>MEAAQYRYCRYEVEGPLLTLTIDRPEVLNALHPDAHRELADAFDRYAADPALRVAIVTGAGTRAFCVGTDLKALDATGDHTKPATGFAGITHRFDLWKPLIAAVNGLCLGGGMEILAACDLAVVADHAQFGLPEPRVGLAALGGGLLQRLPRQIGMKDAMALVLTAKRISADEAKRIGLINEIVTAAGLMNRARALADEILACAPLAIQASKQVMLMSLTQPDLASAMHEDYPAAQRMVTSDDAREGPKAFAEKRPPNWTGH</sequence>
<feature type="region of interest" description="Disordered" evidence="3">
    <location>
        <begin position="238"/>
        <end position="262"/>
    </location>
</feature>
<dbReference type="PANTHER" id="PTHR11941:SF54">
    <property type="entry name" value="ENOYL-COA HYDRATASE, MITOCHONDRIAL"/>
    <property type="match status" value="1"/>
</dbReference>
<evidence type="ECO:0000256" key="2">
    <source>
        <dbReference type="ARBA" id="ARBA00023239"/>
    </source>
</evidence>
<feature type="compositionally biased region" description="Basic and acidic residues" evidence="3">
    <location>
        <begin position="240"/>
        <end position="256"/>
    </location>
</feature>
<dbReference type="InterPro" id="IPR029045">
    <property type="entry name" value="ClpP/crotonase-like_dom_sf"/>
</dbReference>
<dbReference type="EMBL" id="FCOI02000024">
    <property type="protein sequence ID" value="SAK82472.1"/>
    <property type="molecule type" value="Genomic_DNA"/>
</dbReference>
<dbReference type="GO" id="GO:0016829">
    <property type="term" value="F:lyase activity"/>
    <property type="evidence" value="ECO:0007669"/>
    <property type="project" value="UniProtKB-KW"/>
</dbReference>
<accession>A0A158CJK9</accession>
<evidence type="ECO:0000313" key="4">
    <source>
        <dbReference type="EMBL" id="SAK82472.1"/>
    </source>
</evidence>
<dbReference type="InterPro" id="IPR014748">
    <property type="entry name" value="Enoyl-CoA_hydra_C"/>
</dbReference>
<evidence type="ECO:0000313" key="5">
    <source>
        <dbReference type="Proteomes" id="UP000054624"/>
    </source>
</evidence>
<protein>
    <submittedName>
        <fullName evidence="4">Short chain enoyl-CoA hydratase</fullName>
    </submittedName>
</protein>